<evidence type="ECO:0000313" key="2">
    <source>
        <dbReference type="Proteomes" id="UP001498398"/>
    </source>
</evidence>
<gene>
    <name evidence="1" type="ORF">VKT23_016702</name>
</gene>
<protein>
    <submittedName>
        <fullName evidence="1">Uncharacterized protein</fullName>
    </submittedName>
</protein>
<sequence length="93" mass="10624">MPQTGRRCPLGDQAENAHILWESVRVSAQLLAQDLLALRLDPLYLSEKPPFAQVNLDEKTRNPKFISVMVEGCIKHMKPPMRLELNSLMLKEL</sequence>
<name>A0ABR1IUE4_9AGAR</name>
<accession>A0ABR1IUE4</accession>
<reference evidence="1 2" key="1">
    <citation type="submission" date="2024-01" db="EMBL/GenBank/DDBJ databases">
        <title>A draft genome for the cacao thread blight pathogen Marasmiellus scandens.</title>
        <authorList>
            <person name="Baruah I.K."/>
            <person name="Leung J."/>
            <person name="Bukari Y."/>
            <person name="Amoako-Attah I."/>
            <person name="Meinhardt L.W."/>
            <person name="Bailey B.A."/>
            <person name="Cohen S.P."/>
        </authorList>
    </citation>
    <scope>NUCLEOTIDE SEQUENCE [LARGE SCALE GENOMIC DNA]</scope>
    <source>
        <strain evidence="1 2">GH-19</strain>
    </source>
</reference>
<comment type="caution">
    <text evidence="1">The sequence shown here is derived from an EMBL/GenBank/DDBJ whole genome shotgun (WGS) entry which is preliminary data.</text>
</comment>
<dbReference type="EMBL" id="JBANRG010000064">
    <property type="protein sequence ID" value="KAK7441221.1"/>
    <property type="molecule type" value="Genomic_DNA"/>
</dbReference>
<keyword evidence="2" id="KW-1185">Reference proteome</keyword>
<organism evidence="1 2">
    <name type="scientific">Marasmiellus scandens</name>
    <dbReference type="NCBI Taxonomy" id="2682957"/>
    <lineage>
        <taxon>Eukaryota</taxon>
        <taxon>Fungi</taxon>
        <taxon>Dikarya</taxon>
        <taxon>Basidiomycota</taxon>
        <taxon>Agaricomycotina</taxon>
        <taxon>Agaricomycetes</taxon>
        <taxon>Agaricomycetidae</taxon>
        <taxon>Agaricales</taxon>
        <taxon>Marasmiineae</taxon>
        <taxon>Omphalotaceae</taxon>
        <taxon>Marasmiellus</taxon>
    </lineage>
</organism>
<evidence type="ECO:0000313" key="1">
    <source>
        <dbReference type="EMBL" id="KAK7441221.1"/>
    </source>
</evidence>
<proteinExistence type="predicted"/>
<dbReference type="Proteomes" id="UP001498398">
    <property type="component" value="Unassembled WGS sequence"/>
</dbReference>